<comment type="cofactor">
    <cofactor evidence="1">
        <name>Zn(2+)</name>
        <dbReference type="ChEBI" id="CHEBI:29105"/>
    </cofactor>
</comment>
<evidence type="ECO:0000256" key="7">
    <source>
        <dbReference type="ARBA" id="ARBA00022833"/>
    </source>
</evidence>
<keyword evidence="7" id="KW-0862">Zinc</keyword>
<evidence type="ECO:0000259" key="11">
    <source>
        <dbReference type="Pfam" id="PF23493"/>
    </source>
</evidence>
<dbReference type="GO" id="GO:0004817">
    <property type="term" value="F:cysteine-tRNA ligase activity"/>
    <property type="evidence" value="ECO:0007669"/>
    <property type="project" value="TreeGrafter"/>
</dbReference>
<gene>
    <name evidence="12" type="ORF">Pth03_14250</name>
</gene>
<feature type="compositionally biased region" description="Low complexity" evidence="9">
    <location>
        <begin position="76"/>
        <end position="92"/>
    </location>
</feature>
<evidence type="ECO:0000256" key="3">
    <source>
        <dbReference type="ARBA" id="ARBA00014738"/>
    </source>
</evidence>
<dbReference type="GO" id="GO:0046872">
    <property type="term" value="F:metal ion binding"/>
    <property type="evidence" value="ECO:0007669"/>
    <property type="project" value="UniProtKB-KW"/>
</dbReference>
<feature type="compositionally biased region" description="Basic and acidic residues" evidence="9">
    <location>
        <begin position="107"/>
        <end position="117"/>
    </location>
</feature>
<sequence>MLRIYDTGTGRLEPVAAPGSRVVRMFVCGPPPHRSAHLGDLRTLLLADLVVRVADRQGLRVVSCTSVADVGHHGEAAAGPSEPSEAAGPAGAAEHDEPTAAAEPTEAAEHAEPAEHAEAAERFDDALRRDALAMNIRAPERSLRESEHADAVIELVARLISAGRARPTGDGGVVSGPHRLWTPSPGGWDSPWGPGAPGPDAWCPALALRLLGERHDLHVSGAGRHGDAVAALSAPAVRHLRGGRLDVETASLGEITATGLDPLAVRLALMERHHREDVRLTEDDLRASARTLTRWRRRVAEWAESPSRPIDTAHATAIREALDDDLDTPSALRLLRDLETDESVAPGSRFETFLHLDHVLGLDLSIDIGKVPVLPAGAGELLDARERALAGGDWAAVDRLREELAGLGVEVADTPEGQTWAL</sequence>
<evidence type="ECO:0000259" key="10">
    <source>
        <dbReference type="Pfam" id="PF01406"/>
    </source>
</evidence>
<evidence type="ECO:0000313" key="13">
    <source>
        <dbReference type="Proteomes" id="UP000605992"/>
    </source>
</evidence>
<protein>
    <recommendedName>
        <fullName evidence="3">Cysteine--tRNA ligase</fullName>
    </recommendedName>
</protein>
<dbReference type="SUPFAM" id="SSF52374">
    <property type="entry name" value="Nucleotidylyl transferase"/>
    <property type="match status" value="1"/>
</dbReference>
<dbReference type="GO" id="GO:0005829">
    <property type="term" value="C:cytosol"/>
    <property type="evidence" value="ECO:0007669"/>
    <property type="project" value="TreeGrafter"/>
</dbReference>
<feature type="domain" description="Cysteinyl-tRNA ligase anticodon binding" evidence="11">
    <location>
        <begin position="372"/>
        <end position="420"/>
    </location>
</feature>
<dbReference type="RefSeq" id="WP_203943287.1">
    <property type="nucleotide sequence ID" value="NZ_BOOR01000007.1"/>
</dbReference>
<keyword evidence="4" id="KW-0436">Ligase</keyword>
<dbReference type="InterPro" id="IPR024909">
    <property type="entry name" value="Cys-tRNA/MSH_ligase"/>
</dbReference>
<dbReference type="Pfam" id="PF01406">
    <property type="entry name" value="tRNA-synt_1e"/>
    <property type="match status" value="1"/>
</dbReference>
<organism evidence="12 13">
    <name type="scientific">Planotetraspora thailandica</name>
    <dbReference type="NCBI Taxonomy" id="487172"/>
    <lineage>
        <taxon>Bacteria</taxon>
        <taxon>Bacillati</taxon>
        <taxon>Actinomycetota</taxon>
        <taxon>Actinomycetes</taxon>
        <taxon>Streptosporangiales</taxon>
        <taxon>Streptosporangiaceae</taxon>
        <taxon>Planotetraspora</taxon>
    </lineage>
</organism>
<dbReference type="EMBL" id="BOOR01000007">
    <property type="protein sequence ID" value="GII53036.1"/>
    <property type="molecule type" value="Genomic_DNA"/>
</dbReference>
<evidence type="ECO:0000256" key="5">
    <source>
        <dbReference type="ARBA" id="ARBA00022723"/>
    </source>
</evidence>
<dbReference type="InterPro" id="IPR056411">
    <property type="entry name" value="CysS_C"/>
</dbReference>
<evidence type="ECO:0000256" key="4">
    <source>
        <dbReference type="ARBA" id="ARBA00022598"/>
    </source>
</evidence>
<evidence type="ECO:0000256" key="1">
    <source>
        <dbReference type="ARBA" id="ARBA00001947"/>
    </source>
</evidence>
<evidence type="ECO:0000256" key="2">
    <source>
        <dbReference type="ARBA" id="ARBA00011245"/>
    </source>
</evidence>
<proteinExistence type="predicted"/>
<evidence type="ECO:0000256" key="8">
    <source>
        <dbReference type="ARBA" id="ARBA00022840"/>
    </source>
</evidence>
<dbReference type="SUPFAM" id="SSF47323">
    <property type="entry name" value="Anticodon-binding domain of a subclass of class I aminoacyl-tRNA synthetases"/>
    <property type="match status" value="1"/>
</dbReference>
<evidence type="ECO:0000313" key="12">
    <source>
        <dbReference type="EMBL" id="GII53036.1"/>
    </source>
</evidence>
<keyword evidence="13" id="KW-1185">Reference proteome</keyword>
<feature type="domain" description="tRNA synthetases class I catalytic" evidence="10">
    <location>
        <begin position="21"/>
        <end position="173"/>
    </location>
</feature>
<dbReference type="AlphaFoldDB" id="A0A8J3UY48"/>
<dbReference type="PANTHER" id="PTHR10890:SF3">
    <property type="entry name" value="CYSTEINE--TRNA LIGASE, CYTOPLASMIC"/>
    <property type="match status" value="1"/>
</dbReference>
<evidence type="ECO:0000256" key="9">
    <source>
        <dbReference type="SAM" id="MobiDB-lite"/>
    </source>
</evidence>
<comment type="subunit">
    <text evidence="2">Monomer.</text>
</comment>
<dbReference type="Gene3D" id="1.20.120.1910">
    <property type="entry name" value="Cysteine-tRNA ligase, C-terminal anti-codon recognition domain"/>
    <property type="match status" value="1"/>
</dbReference>
<comment type="caution">
    <text evidence="12">The sequence shown here is derived from an EMBL/GenBank/DDBJ whole genome shotgun (WGS) entry which is preliminary data.</text>
</comment>
<dbReference type="GO" id="GO:0006423">
    <property type="term" value="P:cysteinyl-tRNA aminoacylation"/>
    <property type="evidence" value="ECO:0007669"/>
    <property type="project" value="TreeGrafter"/>
</dbReference>
<reference evidence="12" key="1">
    <citation type="submission" date="2021-01" db="EMBL/GenBank/DDBJ databases">
        <title>Whole genome shotgun sequence of Planotetraspora thailandica NBRC 104271.</title>
        <authorList>
            <person name="Komaki H."/>
            <person name="Tamura T."/>
        </authorList>
    </citation>
    <scope>NUCLEOTIDE SEQUENCE</scope>
    <source>
        <strain evidence="12">NBRC 104271</strain>
    </source>
</reference>
<dbReference type="Gene3D" id="3.40.50.620">
    <property type="entry name" value="HUPs"/>
    <property type="match status" value="1"/>
</dbReference>
<accession>A0A8J3UY48</accession>
<dbReference type="PANTHER" id="PTHR10890">
    <property type="entry name" value="CYSTEINYL-TRNA SYNTHETASE"/>
    <property type="match status" value="1"/>
</dbReference>
<dbReference type="InterPro" id="IPR014729">
    <property type="entry name" value="Rossmann-like_a/b/a_fold"/>
</dbReference>
<dbReference type="Pfam" id="PF23493">
    <property type="entry name" value="CysS_C"/>
    <property type="match status" value="1"/>
</dbReference>
<evidence type="ECO:0000256" key="6">
    <source>
        <dbReference type="ARBA" id="ARBA00022741"/>
    </source>
</evidence>
<dbReference type="InterPro" id="IPR032678">
    <property type="entry name" value="tRNA-synt_1_cat_dom"/>
</dbReference>
<keyword evidence="6" id="KW-0547">Nucleotide-binding</keyword>
<feature type="region of interest" description="Disordered" evidence="9">
    <location>
        <begin position="72"/>
        <end position="117"/>
    </location>
</feature>
<keyword evidence="5" id="KW-0479">Metal-binding</keyword>
<dbReference type="GO" id="GO:0005524">
    <property type="term" value="F:ATP binding"/>
    <property type="evidence" value="ECO:0007669"/>
    <property type="project" value="UniProtKB-KW"/>
</dbReference>
<dbReference type="Proteomes" id="UP000605992">
    <property type="component" value="Unassembled WGS sequence"/>
</dbReference>
<keyword evidence="8" id="KW-0067">ATP-binding</keyword>
<name>A0A8J3UY48_9ACTN</name>
<dbReference type="InterPro" id="IPR009080">
    <property type="entry name" value="tRNAsynth_Ia_anticodon-bd"/>
</dbReference>